<proteinExistence type="predicted"/>
<gene>
    <name evidence="2" type="ORF">CSOJ01_00227</name>
</gene>
<name>A0A8H6N6G3_9PEZI</name>
<keyword evidence="3" id="KW-1185">Reference proteome</keyword>
<dbReference type="Proteomes" id="UP000652219">
    <property type="component" value="Unassembled WGS sequence"/>
</dbReference>
<sequence length="353" mass="38962">MLRLHPTVIRLTPSEVHDFRASEPVDFDVSMVNDICAEPRDDEKSQVGDEIAAKERTPSTEVSIDLGVTQSHALQQRHHVRHVIDEGQSEPSRAPRRDWARQGEQLVVDAEDDAAGEAALGEVIRATQRLNVYDDSIIATIQPQTPMNLPEARHQSQLRGFYTAPGGMLLSQRARPPATTQRRHRAGLEPPAGLDSPGVQGLYGGIENTDELALQVSWLAGKLAAGWQAARYRADHLQPADGSVKRRSTWMFKPLAANSSMLARIMLCVWTVCQSYTWLRSPGIKATQLVNETPATRRLSCAAAAIASPPSARFGRTRDDMEGPEPEHKEKAWCTEYSLVYQESTGTITKGTK</sequence>
<evidence type="ECO:0000256" key="1">
    <source>
        <dbReference type="SAM" id="MobiDB-lite"/>
    </source>
</evidence>
<feature type="compositionally biased region" description="Basic and acidic residues" evidence="1">
    <location>
        <begin position="39"/>
        <end position="58"/>
    </location>
</feature>
<dbReference type="EMBL" id="WIGN01000002">
    <property type="protein sequence ID" value="KAF6821221.1"/>
    <property type="molecule type" value="Genomic_DNA"/>
</dbReference>
<feature type="region of interest" description="Disordered" evidence="1">
    <location>
        <begin position="39"/>
        <end position="59"/>
    </location>
</feature>
<evidence type="ECO:0000313" key="3">
    <source>
        <dbReference type="Proteomes" id="UP000652219"/>
    </source>
</evidence>
<reference evidence="2 3" key="1">
    <citation type="journal article" date="2020" name="Phytopathology">
        <title>Genome Sequence Resources of Colletotrichum truncatum, C. plurivorum, C. musicola, and C. sojae: Four Species Pathogenic to Soybean (Glycine max).</title>
        <authorList>
            <person name="Rogerio F."/>
            <person name="Boufleur T.R."/>
            <person name="Ciampi-Guillardi M."/>
            <person name="Sukno S.A."/>
            <person name="Thon M.R."/>
            <person name="Massola Junior N.S."/>
            <person name="Baroncelli R."/>
        </authorList>
    </citation>
    <scope>NUCLEOTIDE SEQUENCE [LARGE SCALE GENOMIC DNA]</scope>
    <source>
        <strain evidence="2 3">LFN0009</strain>
    </source>
</reference>
<accession>A0A8H6N6G3</accession>
<dbReference type="AlphaFoldDB" id="A0A8H6N6G3"/>
<comment type="caution">
    <text evidence="2">The sequence shown here is derived from an EMBL/GenBank/DDBJ whole genome shotgun (WGS) entry which is preliminary data.</text>
</comment>
<organism evidence="2 3">
    <name type="scientific">Colletotrichum sojae</name>
    <dbReference type="NCBI Taxonomy" id="2175907"/>
    <lineage>
        <taxon>Eukaryota</taxon>
        <taxon>Fungi</taxon>
        <taxon>Dikarya</taxon>
        <taxon>Ascomycota</taxon>
        <taxon>Pezizomycotina</taxon>
        <taxon>Sordariomycetes</taxon>
        <taxon>Hypocreomycetidae</taxon>
        <taxon>Glomerellales</taxon>
        <taxon>Glomerellaceae</taxon>
        <taxon>Colletotrichum</taxon>
        <taxon>Colletotrichum orchidearum species complex</taxon>
    </lineage>
</organism>
<evidence type="ECO:0000313" key="2">
    <source>
        <dbReference type="EMBL" id="KAF6821221.1"/>
    </source>
</evidence>
<protein>
    <submittedName>
        <fullName evidence="2">Uncharacterized protein</fullName>
    </submittedName>
</protein>